<dbReference type="RefSeq" id="WP_013405951.1">
    <property type="nucleotide sequence ID" value="NC_014654.1"/>
</dbReference>
<keyword evidence="5 6" id="KW-0472">Membrane</keyword>
<dbReference type="Gene3D" id="3.30.700.10">
    <property type="entry name" value="Glycoprotein, Type 4 Pilin"/>
    <property type="match status" value="1"/>
</dbReference>
<evidence type="ECO:0000256" key="6">
    <source>
        <dbReference type="SAM" id="Phobius"/>
    </source>
</evidence>
<evidence type="ECO:0000256" key="4">
    <source>
        <dbReference type="ARBA" id="ARBA00022989"/>
    </source>
</evidence>
<sequence length="136" mass="14893">MNIFKNNSDGFTLIELLIVIAVLGILASIAIPRISGMSDQAKDTNISVIAGSIRTAMEVYYQNNESYPAQTDINNNWDNLDDALDILELNSQADYNISAFDYSVNGSDSYEIKLTSDSTGKTYLLSNTGFGEETSE</sequence>
<dbReference type="PANTHER" id="PTHR30093:SF44">
    <property type="entry name" value="TYPE II SECRETION SYSTEM CORE PROTEIN G"/>
    <property type="match status" value="1"/>
</dbReference>
<dbReference type="InterPro" id="IPR045584">
    <property type="entry name" value="Pilin-like"/>
</dbReference>
<comment type="subcellular location">
    <subcellularLocation>
        <location evidence="1">Membrane</location>
        <topology evidence="1">Single-pass membrane protein</topology>
    </subcellularLocation>
</comment>
<dbReference type="SUPFAM" id="SSF54523">
    <property type="entry name" value="Pili subunits"/>
    <property type="match status" value="1"/>
</dbReference>
<reference evidence="7 8" key="2">
    <citation type="journal article" date="2011" name="J. Bacteriol.">
        <title>Complete Genome Sequence of the Haloalkaliphilic, Hydrogen Producing Halanaerobium hydrogenoformans.</title>
        <authorList>
            <person name="Brown S.D."/>
            <person name="Begemann M.B."/>
            <person name="Mormile M.R."/>
            <person name="Wall J.D."/>
            <person name="Han C.S."/>
            <person name="Goodwin L.A."/>
            <person name="Pitluck S."/>
            <person name="Land M.L."/>
            <person name="Hauser L.J."/>
            <person name="Elias D.A."/>
        </authorList>
    </citation>
    <scope>NUCLEOTIDE SEQUENCE [LARGE SCALE GENOMIC DNA]</scope>
    <source>
        <strain evidence="8">sapolanicus</strain>
    </source>
</reference>
<dbReference type="STRING" id="656519.Halsa_1444"/>
<keyword evidence="4 6" id="KW-1133">Transmembrane helix</keyword>
<dbReference type="KEGG" id="has:Halsa_1444"/>
<evidence type="ECO:0000256" key="2">
    <source>
        <dbReference type="ARBA" id="ARBA00022481"/>
    </source>
</evidence>
<evidence type="ECO:0000256" key="1">
    <source>
        <dbReference type="ARBA" id="ARBA00004167"/>
    </source>
</evidence>
<dbReference type="PANTHER" id="PTHR30093">
    <property type="entry name" value="GENERAL SECRETION PATHWAY PROTEIN G"/>
    <property type="match status" value="1"/>
</dbReference>
<dbReference type="Pfam" id="PF07963">
    <property type="entry name" value="N_methyl"/>
    <property type="match status" value="1"/>
</dbReference>
<keyword evidence="8" id="KW-1185">Reference proteome</keyword>
<accession>E4RLF7</accession>
<keyword evidence="2" id="KW-0488">Methylation</keyword>
<name>E4RLF7_HALHG</name>
<dbReference type="EMBL" id="CP002304">
    <property type="protein sequence ID" value="ADQ14871.1"/>
    <property type="molecule type" value="Genomic_DNA"/>
</dbReference>
<dbReference type="eggNOG" id="COG2165">
    <property type="taxonomic scope" value="Bacteria"/>
</dbReference>
<proteinExistence type="predicted"/>
<organism evidence="7 8">
    <name type="scientific">Halanaerobium hydrogeniformans</name>
    <name type="common">Halanaerobium sp. (strain sapolanicus)</name>
    <dbReference type="NCBI Taxonomy" id="656519"/>
    <lineage>
        <taxon>Bacteria</taxon>
        <taxon>Bacillati</taxon>
        <taxon>Bacillota</taxon>
        <taxon>Clostridia</taxon>
        <taxon>Halanaerobiales</taxon>
        <taxon>Halanaerobiaceae</taxon>
        <taxon>Halanaerobium</taxon>
    </lineage>
</organism>
<gene>
    <name evidence="7" type="ordered locus">Halsa_1444</name>
</gene>
<evidence type="ECO:0000256" key="3">
    <source>
        <dbReference type="ARBA" id="ARBA00022692"/>
    </source>
</evidence>
<dbReference type="NCBIfam" id="TIGR02532">
    <property type="entry name" value="IV_pilin_GFxxxE"/>
    <property type="match status" value="1"/>
</dbReference>
<evidence type="ECO:0000256" key="5">
    <source>
        <dbReference type="ARBA" id="ARBA00023136"/>
    </source>
</evidence>
<dbReference type="HOGENOM" id="CLU_091705_7_1_9"/>
<dbReference type="GO" id="GO:0016020">
    <property type="term" value="C:membrane"/>
    <property type="evidence" value="ECO:0007669"/>
    <property type="project" value="UniProtKB-SubCell"/>
</dbReference>
<dbReference type="Proteomes" id="UP000007434">
    <property type="component" value="Chromosome"/>
</dbReference>
<protein>
    <submittedName>
        <fullName evidence="7">Uncharacterized protein</fullName>
    </submittedName>
</protein>
<dbReference type="InterPro" id="IPR012902">
    <property type="entry name" value="N_methyl_site"/>
</dbReference>
<evidence type="ECO:0000313" key="8">
    <source>
        <dbReference type="Proteomes" id="UP000007434"/>
    </source>
</evidence>
<evidence type="ECO:0000313" key="7">
    <source>
        <dbReference type="EMBL" id="ADQ14871.1"/>
    </source>
</evidence>
<feature type="transmembrane region" description="Helical" evidence="6">
    <location>
        <begin position="12"/>
        <end position="32"/>
    </location>
</feature>
<reference evidence="7 8" key="1">
    <citation type="submission" date="2010-11" db="EMBL/GenBank/DDBJ databases">
        <title>Complete sequence of Halanaerobium sp. sapolanicus.</title>
        <authorList>
            <consortium name="US DOE Joint Genome Institute"/>
            <person name="Lucas S."/>
            <person name="Copeland A."/>
            <person name="Lapidus A."/>
            <person name="Cheng J.-F."/>
            <person name="Bruce D."/>
            <person name="Goodwin L."/>
            <person name="Pitluck S."/>
            <person name="Davenport K."/>
            <person name="Detter J.C."/>
            <person name="Han C."/>
            <person name="Tapia R."/>
            <person name="Land M."/>
            <person name="Hauser L."/>
            <person name="Jeffries C."/>
            <person name="Kyrpides N."/>
            <person name="Ivanova N."/>
            <person name="Mikhailova N."/>
            <person name="Begemann M.B."/>
            <person name="Mormile M.R."/>
            <person name="Wall J.D."/>
            <person name="Elias D.A."/>
            <person name="Woyke T."/>
        </authorList>
    </citation>
    <scope>NUCLEOTIDE SEQUENCE [LARGE SCALE GENOMIC DNA]</scope>
    <source>
        <strain evidence="8">sapolanicus</strain>
    </source>
</reference>
<keyword evidence="3 6" id="KW-0812">Transmembrane</keyword>
<dbReference type="AlphaFoldDB" id="E4RLF7"/>